<dbReference type="PROSITE" id="PS51186">
    <property type="entry name" value="GNAT"/>
    <property type="match status" value="1"/>
</dbReference>
<evidence type="ECO:0000259" key="1">
    <source>
        <dbReference type="PROSITE" id="PS51186"/>
    </source>
</evidence>
<feature type="domain" description="N-acetyltransferase" evidence="1">
    <location>
        <begin position="5"/>
        <end position="147"/>
    </location>
</feature>
<organism evidence="2 3">
    <name type="scientific">Deinococcus hopiensis KR-140</name>
    <dbReference type="NCBI Taxonomy" id="695939"/>
    <lineage>
        <taxon>Bacteria</taxon>
        <taxon>Thermotogati</taxon>
        <taxon>Deinococcota</taxon>
        <taxon>Deinococci</taxon>
        <taxon>Deinococcales</taxon>
        <taxon>Deinococcaceae</taxon>
        <taxon>Deinococcus</taxon>
    </lineage>
</organism>
<keyword evidence="3" id="KW-1185">Reference proteome</keyword>
<dbReference type="STRING" id="695939.SAMN00790413_05116"/>
<dbReference type="EMBL" id="FWWU01000007">
    <property type="protein sequence ID" value="SMB84405.1"/>
    <property type="molecule type" value="Genomic_DNA"/>
</dbReference>
<dbReference type="InterPro" id="IPR000182">
    <property type="entry name" value="GNAT_dom"/>
</dbReference>
<dbReference type="SUPFAM" id="SSF55729">
    <property type="entry name" value="Acyl-CoA N-acyltransferases (Nat)"/>
    <property type="match status" value="1"/>
</dbReference>
<evidence type="ECO:0000313" key="2">
    <source>
        <dbReference type="EMBL" id="SMB84405.1"/>
    </source>
</evidence>
<dbReference type="Gene3D" id="3.40.630.30">
    <property type="match status" value="1"/>
</dbReference>
<evidence type="ECO:0000313" key="3">
    <source>
        <dbReference type="Proteomes" id="UP000192582"/>
    </source>
</evidence>
<protein>
    <submittedName>
        <fullName evidence="2">Amino-acid N-acetyltransferase</fullName>
    </submittedName>
</protein>
<reference evidence="2 3" key="1">
    <citation type="submission" date="2017-04" db="EMBL/GenBank/DDBJ databases">
        <authorList>
            <person name="Afonso C.L."/>
            <person name="Miller P.J."/>
            <person name="Scott M.A."/>
            <person name="Spackman E."/>
            <person name="Goraichik I."/>
            <person name="Dimitrov K.M."/>
            <person name="Suarez D.L."/>
            <person name="Swayne D.E."/>
        </authorList>
    </citation>
    <scope>NUCLEOTIDE SEQUENCE [LARGE SCALE GENOMIC DNA]</scope>
    <source>
        <strain evidence="2 3">KR-140</strain>
    </source>
</reference>
<name>A0A1W1UTE7_9DEIO</name>
<gene>
    <name evidence="2" type="ORF">SAMN00790413_05116</name>
</gene>
<dbReference type="InterPro" id="IPR016181">
    <property type="entry name" value="Acyl_CoA_acyltransferase"/>
</dbReference>
<dbReference type="AlphaFoldDB" id="A0A1W1UTE7"/>
<dbReference type="GO" id="GO:0016747">
    <property type="term" value="F:acyltransferase activity, transferring groups other than amino-acyl groups"/>
    <property type="evidence" value="ECO:0007669"/>
    <property type="project" value="InterPro"/>
</dbReference>
<accession>A0A1W1UTE7</accession>
<proteinExistence type="predicted"/>
<keyword evidence="2" id="KW-0808">Transferase</keyword>
<sequence>MRDNLTFRQAGAEDARQTETLPVAAHLLLSGIHNQLDPCFLPVKDSEVVAMASRERHGQPGLLGSVAVQDEQRATGRGQALVQGMAWQADGDGVESLVLLTNTAEHSIPRFGFMRIPRHELPQNVFASQELQGACPVSAVVMQLPFRQGPNVS</sequence>
<dbReference type="Proteomes" id="UP000192582">
    <property type="component" value="Unassembled WGS sequence"/>
</dbReference>